<protein>
    <submittedName>
        <fullName evidence="1">Uncharacterized protein</fullName>
    </submittedName>
</protein>
<proteinExistence type="predicted"/>
<reference evidence="1 2" key="1">
    <citation type="submission" date="2018-12" db="EMBL/GenBank/DDBJ databases">
        <authorList>
            <consortium name="Pathogen Informatics"/>
        </authorList>
    </citation>
    <scope>NUCLEOTIDE SEQUENCE [LARGE SCALE GENOMIC DNA]</scope>
    <source>
        <strain evidence="1 2">NCTC8284</strain>
    </source>
</reference>
<organism evidence="1 2">
    <name type="scientific">Rodentibacter pneumotropicus</name>
    <dbReference type="NCBI Taxonomy" id="758"/>
    <lineage>
        <taxon>Bacteria</taxon>
        <taxon>Pseudomonadati</taxon>
        <taxon>Pseudomonadota</taxon>
        <taxon>Gammaproteobacteria</taxon>
        <taxon>Pasteurellales</taxon>
        <taxon>Pasteurellaceae</taxon>
        <taxon>Rodentibacter</taxon>
    </lineage>
</organism>
<dbReference type="Proteomes" id="UP000278733">
    <property type="component" value="Chromosome"/>
</dbReference>
<name>A0A448MQ12_9PAST</name>
<dbReference type="AlphaFoldDB" id="A0A448MQ12"/>
<evidence type="ECO:0000313" key="1">
    <source>
        <dbReference type="EMBL" id="VEH67227.1"/>
    </source>
</evidence>
<evidence type="ECO:0000313" key="2">
    <source>
        <dbReference type="Proteomes" id="UP000278733"/>
    </source>
</evidence>
<gene>
    <name evidence="1" type="ORF">NCTC8284_02413</name>
</gene>
<sequence length="48" mass="5897">MRIFILDAYKVRLILCEFLFLSVNVELIRYCMYFENDILEMEKDIDSK</sequence>
<accession>A0A448MQ12</accession>
<dbReference type="EMBL" id="LR134405">
    <property type="protein sequence ID" value="VEH67227.1"/>
    <property type="molecule type" value="Genomic_DNA"/>
</dbReference>
<dbReference type="KEGG" id="rpne:NCTC8284_02413"/>